<comment type="subcellular location">
    <subcellularLocation>
        <location evidence="1">Membrane</location>
        <topology evidence="1">Multi-pass membrane protein</topology>
    </subcellularLocation>
</comment>
<feature type="transmembrane region" description="Helical" evidence="6">
    <location>
        <begin position="284"/>
        <end position="301"/>
    </location>
</feature>
<keyword evidence="2 6" id="KW-0812">Transmembrane</keyword>
<dbReference type="OrthoDB" id="4540492at2759"/>
<evidence type="ECO:0000313" key="10">
    <source>
        <dbReference type="Proteomes" id="UP000218231"/>
    </source>
</evidence>
<keyword evidence="10" id="KW-1185">Reference proteome</keyword>
<dbReference type="Pfam" id="PF00083">
    <property type="entry name" value="Sugar_tr"/>
    <property type="match status" value="1"/>
</dbReference>
<evidence type="ECO:0000259" key="8">
    <source>
        <dbReference type="PROSITE" id="PS50850"/>
    </source>
</evidence>
<feature type="chain" id="PRO_5012223391" description="Major facilitator superfamily (MFS) profile domain-containing protein" evidence="7">
    <location>
        <begin position="37"/>
        <end position="512"/>
    </location>
</feature>
<dbReference type="PANTHER" id="PTHR23503">
    <property type="entry name" value="SOLUTE CARRIER FAMILY 2"/>
    <property type="match status" value="1"/>
</dbReference>
<reference evidence="9 10" key="1">
    <citation type="journal article" date="2017" name="Curr. Biol.">
        <title>Genome architecture and evolution of a unichromosomal asexual nematode.</title>
        <authorList>
            <person name="Fradin H."/>
            <person name="Zegar C."/>
            <person name="Gutwein M."/>
            <person name="Lucas J."/>
            <person name="Kovtun M."/>
            <person name="Corcoran D."/>
            <person name="Baugh L.R."/>
            <person name="Kiontke K."/>
            <person name="Gunsalus K."/>
            <person name="Fitch D.H."/>
            <person name="Piano F."/>
        </authorList>
    </citation>
    <scope>NUCLEOTIDE SEQUENCE [LARGE SCALE GENOMIC DNA]</scope>
    <source>
        <strain evidence="9">PF1309</strain>
    </source>
</reference>
<keyword evidence="4 6" id="KW-0472">Membrane</keyword>
<dbReference type="GO" id="GO:0015149">
    <property type="term" value="F:hexose transmembrane transporter activity"/>
    <property type="evidence" value="ECO:0007669"/>
    <property type="project" value="TreeGrafter"/>
</dbReference>
<feature type="region of interest" description="Disordered" evidence="5">
    <location>
        <begin position="484"/>
        <end position="512"/>
    </location>
</feature>
<dbReference type="InterPro" id="IPR036259">
    <property type="entry name" value="MFS_trans_sf"/>
</dbReference>
<dbReference type="Proteomes" id="UP000218231">
    <property type="component" value="Unassembled WGS sequence"/>
</dbReference>
<dbReference type="InterPro" id="IPR005828">
    <property type="entry name" value="MFS_sugar_transport-like"/>
</dbReference>
<feature type="transmembrane region" description="Helical" evidence="6">
    <location>
        <begin position="105"/>
        <end position="128"/>
    </location>
</feature>
<feature type="domain" description="Major facilitator superfamily (MFS) profile" evidence="8">
    <location>
        <begin position="22"/>
        <end position="465"/>
    </location>
</feature>
<evidence type="ECO:0000256" key="3">
    <source>
        <dbReference type="ARBA" id="ARBA00022989"/>
    </source>
</evidence>
<dbReference type="PANTHER" id="PTHR23503:SF49">
    <property type="entry name" value="MAJOR FACILITATOR SUPERFAMILY (MFS) PROFILE DOMAIN-CONTAINING PROTEIN"/>
    <property type="match status" value="1"/>
</dbReference>
<dbReference type="PROSITE" id="PS50850">
    <property type="entry name" value="MFS"/>
    <property type="match status" value="1"/>
</dbReference>
<evidence type="ECO:0000256" key="2">
    <source>
        <dbReference type="ARBA" id="ARBA00022692"/>
    </source>
</evidence>
<dbReference type="GO" id="GO:0016020">
    <property type="term" value="C:membrane"/>
    <property type="evidence" value="ECO:0007669"/>
    <property type="project" value="UniProtKB-SubCell"/>
</dbReference>
<feature type="compositionally biased region" description="Basic and acidic residues" evidence="5">
    <location>
        <begin position="484"/>
        <end position="493"/>
    </location>
</feature>
<dbReference type="SUPFAM" id="SSF103473">
    <property type="entry name" value="MFS general substrate transporter"/>
    <property type="match status" value="1"/>
</dbReference>
<dbReference type="AlphaFoldDB" id="A0A2A2JSI3"/>
<dbReference type="EMBL" id="LIAE01010252">
    <property type="protein sequence ID" value="PAV64625.1"/>
    <property type="molecule type" value="Genomic_DNA"/>
</dbReference>
<keyword evidence="3 6" id="KW-1133">Transmembrane helix</keyword>
<feature type="transmembrane region" description="Helical" evidence="6">
    <location>
        <begin position="440"/>
        <end position="459"/>
    </location>
</feature>
<feature type="transmembrane region" description="Helical" evidence="6">
    <location>
        <begin position="349"/>
        <end position="367"/>
    </location>
</feature>
<dbReference type="InterPro" id="IPR020846">
    <property type="entry name" value="MFS_dom"/>
</dbReference>
<name>A0A2A2JSI3_9BILA</name>
<feature type="transmembrane region" description="Helical" evidence="6">
    <location>
        <begin position="410"/>
        <end position="434"/>
    </location>
</feature>
<gene>
    <name evidence="9" type="ORF">WR25_01698</name>
</gene>
<evidence type="ECO:0000256" key="4">
    <source>
        <dbReference type="ARBA" id="ARBA00023136"/>
    </source>
</evidence>
<comment type="caution">
    <text evidence="9">The sequence shown here is derived from an EMBL/GenBank/DDBJ whole genome shotgun (WGS) entry which is preliminary data.</text>
</comment>
<evidence type="ECO:0000256" key="6">
    <source>
        <dbReference type="SAM" id="Phobius"/>
    </source>
</evidence>
<feature type="transmembrane region" description="Helical" evidence="6">
    <location>
        <begin position="134"/>
        <end position="155"/>
    </location>
</feature>
<feature type="transmembrane region" description="Helical" evidence="6">
    <location>
        <begin position="379"/>
        <end position="398"/>
    </location>
</feature>
<feature type="transmembrane region" description="Helical" evidence="6">
    <location>
        <begin position="167"/>
        <end position="185"/>
    </location>
</feature>
<evidence type="ECO:0000256" key="7">
    <source>
        <dbReference type="SAM" id="SignalP"/>
    </source>
</evidence>
<feature type="signal peptide" evidence="7">
    <location>
        <begin position="1"/>
        <end position="36"/>
    </location>
</feature>
<evidence type="ECO:0000256" key="5">
    <source>
        <dbReference type="SAM" id="MobiDB-lite"/>
    </source>
</evidence>
<dbReference type="STRING" id="2018661.A0A2A2JSI3"/>
<feature type="transmembrane region" description="Helical" evidence="6">
    <location>
        <begin position="197"/>
        <end position="217"/>
    </location>
</feature>
<protein>
    <recommendedName>
        <fullName evidence="8">Major facilitator superfamily (MFS) profile domain-containing protein</fullName>
    </recommendedName>
</protein>
<organism evidence="9 10">
    <name type="scientific">Diploscapter pachys</name>
    <dbReference type="NCBI Taxonomy" id="2018661"/>
    <lineage>
        <taxon>Eukaryota</taxon>
        <taxon>Metazoa</taxon>
        <taxon>Ecdysozoa</taxon>
        <taxon>Nematoda</taxon>
        <taxon>Chromadorea</taxon>
        <taxon>Rhabditida</taxon>
        <taxon>Rhabditina</taxon>
        <taxon>Rhabditomorpha</taxon>
        <taxon>Rhabditoidea</taxon>
        <taxon>Rhabditidae</taxon>
        <taxon>Diploscapter</taxon>
    </lineage>
</organism>
<evidence type="ECO:0000256" key="1">
    <source>
        <dbReference type="ARBA" id="ARBA00004141"/>
    </source>
</evidence>
<dbReference type="InterPro" id="IPR045263">
    <property type="entry name" value="GLUT"/>
</dbReference>
<feature type="transmembrane region" description="Helical" evidence="6">
    <location>
        <begin position="307"/>
        <end position="337"/>
    </location>
</feature>
<proteinExistence type="predicted"/>
<evidence type="ECO:0000313" key="9">
    <source>
        <dbReference type="EMBL" id="PAV64625.1"/>
    </source>
</evidence>
<sequence>MSHTHASPPLFSKNGLRLFALCWIFTIICNFPSGFSHTSINTAVNELYEYINGSYIERNNGSMNASLSEGDLTLYKSTINSAWYIAQILGALSSPYLCDNYGRKVAFIISVIMMNVSAALQSLATLTIYPEIYFAGRIVTAIFSPLSDSALILYLQEVSPPSLRGTMSSLFMTGYNLMGLIGMVAGDRRILGHNLTLLLFFPVFFGIPAVIYMCFIYETPKFLMLARNDREGALRSLRFYQGKLPTHECHLDEMSGDGTETKKDEPHWKEALIDIIHKTHLRRAFSISMAALVLTLPFYPLQQNSTLIYLSMGISLSTAQTASSFTMVLLTIVSLFATTIIDRFSSRSILLLFGTLSWFSLLAFVAFEELGYPMQALYATFAFLFCYGIGISPVVWSLPPEMSPIHYRSLMLAICYSTHSLLVFAGSFLTPPLFKKLGGFSFLFLFAIPSAFALAWLYVRLPETQGREIDDIINELKGHRSRSDIKSCVDEGGSKQTSKMALAANEETPMSP</sequence>
<dbReference type="Gene3D" id="1.20.1250.20">
    <property type="entry name" value="MFS general substrate transporter like domains"/>
    <property type="match status" value="1"/>
</dbReference>
<accession>A0A2A2JSI3</accession>
<keyword evidence="7" id="KW-0732">Signal</keyword>